<feature type="transmembrane region" description="Helical" evidence="6">
    <location>
        <begin position="92"/>
        <end position="112"/>
    </location>
</feature>
<dbReference type="AlphaFoldDB" id="A0A7S4JM00"/>
<keyword evidence="3 6" id="KW-1133">Transmembrane helix</keyword>
<dbReference type="PANTHER" id="PTHR23423">
    <property type="entry name" value="ORGANIC SOLUTE TRANSPORTER-RELATED"/>
    <property type="match status" value="1"/>
</dbReference>
<gene>
    <name evidence="7" type="ORF">OAUR00152_LOCUS30099</name>
</gene>
<keyword evidence="2 6" id="KW-0812">Transmembrane</keyword>
<protein>
    <recommendedName>
        <fullName evidence="8">Transmembrane protein 184C</fullName>
    </recommendedName>
</protein>
<feature type="transmembrane region" description="Helical" evidence="6">
    <location>
        <begin position="265"/>
        <end position="286"/>
    </location>
</feature>
<organism evidence="7">
    <name type="scientific">Odontella aurita</name>
    <dbReference type="NCBI Taxonomy" id="265563"/>
    <lineage>
        <taxon>Eukaryota</taxon>
        <taxon>Sar</taxon>
        <taxon>Stramenopiles</taxon>
        <taxon>Ochrophyta</taxon>
        <taxon>Bacillariophyta</taxon>
        <taxon>Mediophyceae</taxon>
        <taxon>Biddulphiophycidae</taxon>
        <taxon>Eupodiscales</taxon>
        <taxon>Odontellaceae</taxon>
        <taxon>Odontella</taxon>
    </lineage>
</organism>
<feature type="transmembrane region" description="Helical" evidence="6">
    <location>
        <begin position="124"/>
        <end position="143"/>
    </location>
</feature>
<evidence type="ECO:0000256" key="3">
    <source>
        <dbReference type="ARBA" id="ARBA00022989"/>
    </source>
</evidence>
<keyword evidence="5" id="KW-0175">Coiled coil</keyword>
<reference evidence="7" key="1">
    <citation type="submission" date="2021-01" db="EMBL/GenBank/DDBJ databases">
        <authorList>
            <person name="Corre E."/>
            <person name="Pelletier E."/>
            <person name="Niang G."/>
            <person name="Scheremetjew M."/>
            <person name="Finn R."/>
            <person name="Kale V."/>
            <person name="Holt S."/>
            <person name="Cochrane G."/>
            <person name="Meng A."/>
            <person name="Brown T."/>
            <person name="Cohen L."/>
        </authorList>
    </citation>
    <scope>NUCLEOTIDE SEQUENCE</scope>
    <source>
        <strain evidence="7">Isolate 1302-5</strain>
    </source>
</reference>
<evidence type="ECO:0000256" key="6">
    <source>
        <dbReference type="SAM" id="Phobius"/>
    </source>
</evidence>
<sequence length="403" mass="46209">MAQGEQSRLTQFQDQSHTGRNVERACFVGVGACLGLVSLVLFIQQQALSRQVRYEQKEIEELKDVIHNEQKGQIEELSQQVQQEQSISSYQLAGTFTLLASLITMFHMTSHLRRFHEPFIQRKILAILMMVPIYGITSFVSLVEPVLRGYVDIMKDFYEAYVIYQFLSFLIAVLGKGSNDRDAIVELLARHADHLKPPMKCLKCCFHRNPSESDKALADAVLLESQILAMQFVLVRPLTSLASFVVDMLDDGNPMPTWDPRYPRFYIVMVQNVSVFCAFTGLLKFYHAVHEDIEWCRPWPKFLCIKGVVFMTFWQGIAVSLLANTAENTSTADGEDFDPREWTAKVQDMLICVEMLFFSLAHFFTFPTDEWEQGYRPTESSTRFGDNIALGDFVSDVKFVVRR</sequence>
<evidence type="ECO:0000256" key="4">
    <source>
        <dbReference type="ARBA" id="ARBA00023136"/>
    </source>
</evidence>
<accession>A0A7S4JM00</accession>
<evidence type="ECO:0000256" key="5">
    <source>
        <dbReference type="SAM" id="Coils"/>
    </source>
</evidence>
<evidence type="ECO:0000256" key="1">
    <source>
        <dbReference type="ARBA" id="ARBA00004141"/>
    </source>
</evidence>
<feature type="coiled-coil region" evidence="5">
    <location>
        <begin position="45"/>
        <end position="87"/>
    </location>
</feature>
<dbReference type="InterPro" id="IPR005178">
    <property type="entry name" value="Ostalpha/TMEM184C"/>
</dbReference>
<dbReference type="SMART" id="SM01417">
    <property type="entry name" value="Solute_trans_a"/>
    <property type="match status" value="1"/>
</dbReference>
<feature type="transmembrane region" description="Helical" evidence="6">
    <location>
        <begin position="25"/>
        <end position="43"/>
    </location>
</feature>
<feature type="transmembrane region" description="Helical" evidence="6">
    <location>
        <begin position="158"/>
        <end position="175"/>
    </location>
</feature>
<dbReference type="EMBL" id="HBKQ01043659">
    <property type="protein sequence ID" value="CAE2267945.1"/>
    <property type="molecule type" value="Transcribed_RNA"/>
</dbReference>
<dbReference type="Pfam" id="PF03619">
    <property type="entry name" value="Solute_trans_a"/>
    <property type="match status" value="1"/>
</dbReference>
<keyword evidence="4 6" id="KW-0472">Membrane</keyword>
<comment type="subcellular location">
    <subcellularLocation>
        <location evidence="1">Membrane</location>
        <topology evidence="1">Multi-pass membrane protein</topology>
    </subcellularLocation>
</comment>
<proteinExistence type="predicted"/>
<evidence type="ECO:0000313" key="7">
    <source>
        <dbReference type="EMBL" id="CAE2267945.1"/>
    </source>
</evidence>
<feature type="transmembrane region" description="Helical" evidence="6">
    <location>
        <begin position="307"/>
        <end position="326"/>
    </location>
</feature>
<name>A0A7S4JM00_9STRA</name>
<evidence type="ECO:0008006" key="8">
    <source>
        <dbReference type="Google" id="ProtNLM"/>
    </source>
</evidence>
<evidence type="ECO:0000256" key="2">
    <source>
        <dbReference type="ARBA" id="ARBA00022692"/>
    </source>
</evidence>
<dbReference type="GO" id="GO:0016020">
    <property type="term" value="C:membrane"/>
    <property type="evidence" value="ECO:0007669"/>
    <property type="project" value="UniProtKB-SubCell"/>
</dbReference>